<dbReference type="VEuPathDB" id="PlasmoDB:PCOAH_00016000"/>
<keyword evidence="1" id="KW-0175">Coiled coil</keyword>
<proteinExistence type="predicted"/>
<evidence type="ECO:0000259" key="3">
    <source>
        <dbReference type="Pfam" id="PF12887"/>
    </source>
</evidence>
<dbReference type="Proteomes" id="UP000092716">
    <property type="component" value="Chromosome 7"/>
</dbReference>
<evidence type="ECO:0000313" key="5">
    <source>
        <dbReference type="Proteomes" id="UP000092716"/>
    </source>
</evidence>
<organism evidence="4 5">
    <name type="scientific">Plasmodium coatneyi</name>
    <dbReference type="NCBI Taxonomy" id="208452"/>
    <lineage>
        <taxon>Eukaryota</taxon>
        <taxon>Sar</taxon>
        <taxon>Alveolata</taxon>
        <taxon>Apicomplexa</taxon>
        <taxon>Aconoidasida</taxon>
        <taxon>Haemosporida</taxon>
        <taxon>Plasmodiidae</taxon>
        <taxon>Plasmodium</taxon>
    </lineage>
</organism>
<dbReference type="KEGG" id="pcot:PCOAH_00016000"/>
<dbReference type="RefSeq" id="XP_019914093.1">
    <property type="nucleotide sequence ID" value="XM_020058409.1"/>
</dbReference>
<feature type="coiled-coil region" evidence="1">
    <location>
        <begin position="486"/>
        <end position="513"/>
    </location>
</feature>
<feature type="domain" description="Schizont-infected cell agglutination extracellular alpha" evidence="3">
    <location>
        <begin position="7"/>
        <end position="174"/>
    </location>
</feature>
<evidence type="ECO:0000256" key="2">
    <source>
        <dbReference type="SAM" id="MobiDB-lite"/>
    </source>
</evidence>
<dbReference type="EMBL" id="CP016245">
    <property type="protein sequence ID" value="ANQ07398.1"/>
    <property type="molecule type" value="Genomic_DNA"/>
</dbReference>
<dbReference type="GeneID" id="30908326"/>
<evidence type="ECO:0000256" key="1">
    <source>
        <dbReference type="SAM" id="Coils"/>
    </source>
</evidence>
<name>A0A1B1DXA9_9APIC</name>
<evidence type="ECO:0000313" key="4">
    <source>
        <dbReference type="EMBL" id="ANQ07398.1"/>
    </source>
</evidence>
<reference evidence="5" key="1">
    <citation type="submission" date="2016-06" db="EMBL/GenBank/DDBJ databases">
        <title>First high quality genome sequence of Plasmodium coatneyi using continuous long reads from single molecule, real-time sequencing.</title>
        <authorList>
            <person name="Chien J.-T."/>
            <person name="Pakala S.B."/>
            <person name="Geraldo J.A."/>
            <person name="Lapp S.A."/>
            <person name="Barnwell J.W."/>
            <person name="Kissinger J.C."/>
            <person name="Galinski M.R."/>
            <person name="Humphrey J.C."/>
        </authorList>
    </citation>
    <scope>NUCLEOTIDE SEQUENCE [LARGE SCALE GENOMIC DNA]</scope>
    <source>
        <strain evidence="5">Hackeri</strain>
    </source>
</reference>
<feature type="region of interest" description="Disordered" evidence="2">
    <location>
        <begin position="461"/>
        <end position="482"/>
    </location>
</feature>
<dbReference type="Pfam" id="PF12887">
    <property type="entry name" value="SICA_alpha"/>
    <property type="match status" value="1"/>
</dbReference>
<sequence length="524" mass="60463">MTDIVGRLLNKWLGERRKHKGRNDMVDKRISESIGRIVDELMQRLRNHEDAVAKDYCAQDLSGEIKIEQYHKPLCKALMRTFMYMNGLKVREGRKIEIEEDTEEESFLKCIVGTTVMLKMLKKYCWFEDYMQYALRITEARKEATGSESNYNKCSGMNFNQLKIGNILVGNTVAKLVEGKESGIADYQNLERFRDGWCRHGRQSKVERKDGKKQEDEGKKWLDEEKMKELEKIVEDKGQKEEGKLGKVLEEMEKKRKIMRASDPCYKDQSGGFEEGEEDSIMEWFTNFFNNPSDADNDKYEWSKYDAYKSVCEDEDEWNKRGINPKKYGEFCRIMLKNLMMVENGANQYKPPGISDPQCKKKYIPLCDLLKIWMMDMGAFCVPKEVMHYVFDAVSAFSGQWGNPKDYVKCDYGKVSNLYRGNEDMLPKVQELLRNSMVGSKLGELNKKKWCDASKVQHRTPNAKAGMETRADKAAQGESVPDNGALQELTQLVQKVEAKVEEEENELSGIAGEAIKEVLSPQGK</sequence>
<dbReference type="AlphaFoldDB" id="A0A1B1DXA9"/>
<dbReference type="InterPro" id="IPR024290">
    <property type="entry name" value="SICA_extracell_a"/>
</dbReference>
<accession>A0A1B1DXA9</accession>
<gene>
    <name evidence="4" type="ORF">PCOAH_00016000</name>
</gene>
<keyword evidence="5" id="KW-1185">Reference proteome</keyword>
<protein>
    <recommendedName>
        <fullName evidence="3">Schizont-infected cell agglutination extracellular alpha domain-containing protein</fullName>
    </recommendedName>
</protein>